<comment type="caution">
    <text evidence="2">The sequence shown here is derived from an EMBL/GenBank/DDBJ whole genome shotgun (WGS) entry which is preliminary data.</text>
</comment>
<dbReference type="InterPro" id="IPR002156">
    <property type="entry name" value="RNaseH_domain"/>
</dbReference>
<dbReference type="EMBL" id="JANQDX010000002">
    <property type="protein sequence ID" value="KAL0927761.1"/>
    <property type="molecule type" value="Genomic_DNA"/>
</dbReference>
<feature type="domain" description="RNase H type-1" evidence="1">
    <location>
        <begin position="15"/>
        <end position="85"/>
    </location>
</feature>
<sequence>MVNSIRQTGSYDLEASSSAGGVIRDHKGRFLLSFGRKKIYWDISQLELEGILVIREHRQSWIFDYKGVIIEGDNINIIKFIREAMERSRWK</sequence>
<reference evidence="2 3" key="1">
    <citation type="journal article" date="2024" name="Plant Biotechnol. J.">
        <title>Dendrobium thyrsiflorum genome and its molecular insights into genes involved in important horticultural traits.</title>
        <authorList>
            <person name="Chen B."/>
            <person name="Wang J.Y."/>
            <person name="Zheng P.J."/>
            <person name="Li K.L."/>
            <person name="Liang Y.M."/>
            <person name="Chen X.F."/>
            <person name="Zhang C."/>
            <person name="Zhao X."/>
            <person name="He X."/>
            <person name="Zhang G.Q."/>
            <person name="Liu Z.J."/>
            <person name="Xu Q."/>
        </authorList>
    </citation>
    <scope>NUCLEOTIDE SEQUENCE [LARGE SCALE GENOMIC DNA]</scope>
    <source>
        <strain evidence="2">GZMU011</strain>
    </source>
</reference>
<accession>A0ABD0W0I0</accession>
<protein>
    <recommendedName>
        <fullName evidence="1">RNase H type-1 domain-containing protein</fullName>
    </recommendedName>
</protein>
<name>A0ABD0W0I0_DENTH</name>
<gene>
    <name evidence="2" type="ORF">M5K25_001969</name>
</gene>
<proteinExistence type="predicted"/>
<dbReference type="Pfam" id="PF13456">
    <property type="entry name" value="RVT_3"/>
    <property type="match status" value="1"/>
</dbReference>
<evidence type="ECO:0000313" key="3">
    <source>
        <dbReference type="Proteomes" id="UP001552299"/>
    </source>
</evidence>
<dbReference type="AlphaFoldDB" id="A0ABD0W0I0"/>
<evidence type="ECO:0000313" key="2">
    <source>
        <dbReference type="EMBL" id="KAL0927761.1"/>
    </source>
</evidence>
<organism evidence="2 3">
    <name type="scientific">Dendrobium thyrsiflorum</name>
    <name type="common">Pinecone-like raceme dendrobium</name>
    <name type="synonym">Orchid</name>
    <dbReference type="NCBI Taxonomy" id="117978"/>
    <lineage>
        <taxon>Eukaryota</taxon>
        <taxon>Viridiplantae</taxon>
        <taxon>Streptophyta</taxon>
        <taxon>Embryophyta</taxon>
        <taxon>Tracheophyta</taxon>
        <taxon>Spermatophyta</taxon>
        <taxon>Magnoliopsida</taxon>
        <taxon>Liliopsida</taxon>
        <taxon>Asparagales</taxon>
        <taxon>Orchidaceae</taxon>
        <taxon>Epidendroideae</taxon>
        <taxon>Malaxideae</taxon>
        <taxon>Dendrobiinae</taxon>
        <taxon>Dendrobium</taxon>
    </lineage>
</organism>
<dbReference type="Proteomes" id="UP001552299">
    <property type="component" value="Unassembled WGS sequence"/>
</dbReference>
<keyword evidence="3" id="KW-1185">Reference proteome</keyword>
<evidence type="ECO:0000259" key="1">
    <source>
        <dbReference type="Pfam" id="PF13456"/>
    </source>
</evidence>